<feature type="region of interest" description="Disordered" evidence="1">
    <location>
        <begin position="125"/>
        <end position="154"/>
    </location>
</feature>
<keyword evidence="4" id="KW-1185">Reference proteome</keyword>
<sequence>MKKYLQKLLGMSGGTGKPSKKAGYILVIGLIGLLLLIVGNVFSSTSKQDPSISEEIPGEVKEESTDETMLDKSKSSSSGVKEIETNYEEDLRELLNKIQGVSEAEVMVNLNSSKVKVYEKNLIKSQQSTEETDTNGGERDIEENSEETETVLVRQGDKEVPLLIQTKKPDVRGVFVVAKGVDHKSVEKWVMEAVSRVLGVPAHRVSVMPKN</sequence>
<evidence type="ECO:0000256" key="1">
    <source>
        <dbReference type="SAM" id="MobiDB-lite"/>
    </source>
</evidence>
<dbReference type="RefSeq" id="WP_343752923.1">
    <property type="nucleotide sequence ID" value="NZ_BAAADM010000054.1"/>
</dbReference>
<dbReference type="EMBL" id="BAAADM010000054">
    <property type="protein sequence ID" value="GAA0443635.1"/>
    <property type="molecule type" value="Genomic_DNA"/>
</dbReference>
<evidence type="ECO:0000313" key="4">
    <source>
        <dbReference type="Proteomes" id="UP001501459"/>
    </source>
</evidence>
<comment type="caution">
    <text evidence="3">The sequence shown here is derived from an EMBL/GenBank/DDBJ whole genome shotgun (WGS) entry which is preliminary data.</text>
</comment>
<feature type="compositionally biased region" description="Basic and acidic residues" evidence="1">
    <location>
        <begin position="58"/>
        <end position="74"/>
    </location>
</feature>
<proteinExistence type="predicted"/>
<gene>
    <name evidence="3" type="primary">spoIIIAG</name>
    <name evidence="3" type="ORF">GCM10008983_21110</name>
</gene>
<feature type="transmembrane region" description="Helical" evidence="2">
    <location>
        <begin position="21"/>
        <end position="42"/>
    </location>
</feature>
<dbReference type="NCBIfam" id="TIGR02830">
    <property type="entry name" value="spore_III_AG"/>
    <property type="match status" value="1"/>
</dbReference>
<keyword evidence="2" id="KW-0472">Membrane</keyword>
<feature type="compositionally biased region" description="Acidic residues" evidence="1">
    <location>
        <begin position="140"/>
        <end position="149"/>
    </location>
</feature>
<accession>A0ABN0ZDZ9</accession>
<reference evidence="3 4" key="1">
    <citation type="journal article" date="2019" name="Int. J. Syst. Evol. Microbiol.">
        <title>The Global Catalogue of Microorganisms (GCM) 10K type strain sequencing project: providing services to taxonomists for standard genome sequencing and annotation.</title>
        <authorList>
            <consortium name="The Broad Institute Genomics Platform"/>
            <consortium name="The Broad Institute Genome Sequencing Center for Infectious Disease"/>
            <person name="Wu L."/>
            <person name="Ma J."/>
        </authorList>
    </citation>
    <scope>NUCLEOTIDE SEQUENCE [LARGE SCALE GENOMIC DNA]</scope>
    <source>
        <strain evidence="3 4">JCM 12149</strain>
    </source>
</reference>
<dbReference type="InterPro" id="IPR014195">
    <property type="entry name" value="Spore_III_AG"/>
</dbReference>
<dbReference type="Proteomes" id="UP001501459">
    <property type="component" value="Unassembled WGS sequence"/>
</dbReference>
<evidence type="ECO:0000313" key="3">
    <source>
        <dbReference type="EMBL" id="GAA0443635.1"/>
    </source>
</evidence>
<keyword evidence="2" id="KW-1133">Transmembrane helix</keyword>
<evidence type="ECO:0000256" key="2">
    <source>
        <dbReference type="SAM" id="Phobius"/>
    </source>
</evidence>
<name>A0ABN0ZDZ9_9BACI</name>
<organism evidence="3 4">
    <name type="scientific">Lentibacillus halophilus</name>
    <dbReference type="NCBI Taxonomy" id="295065"/>
    <lineage>
        <taxon>Bacteria</taxon>
        <taxon>Bacillati</taxon>
        <taxon>Bacillota</taxon>
        <taxon>Bacilli</taxon>
        <taxon>Bacillales</taxon>
        <taxon>Bacillaceae</taxon>
        <taxon>Lentibacillus</taxon>
    </lineage>
</organism>
<keyword evidence="2" id="KW-0812">Transmembrane</keyword>
<feature type="region of interest" description="Disordered" evidence="1">
    <location>
        <begin position="45"/>
        <end position="81"/>
    </location>
</feature>
<protein>
    <submittedName>
        <fullName evidence="3">Stage III sporulation protein AG</fullName>
    </submittedName>
</protein>